<evidence type="ECO:0000313" key="1">
    <source>
        <dbReference type="EMBL" id="CAA9590462.1"/>
    </source>
</evidence>
<dbReference type="AlphaFoldDB" id="A0A6J4VY98"/>
<organism evidence="1">
    <name type="scientific">uncultured Synechococcales cyanobacterium</name>
    <dbReference type="NCBI Taxonomy" id="1936017"/>
    <lineage>
        <taxon>Bacteria</taxon>
        <taxon>Bacillati</taxon>
        <taxon>Cyanobacteriota</taxon>
        <taxon>Cyanophyceae</taxon>
        <taxon>Synechococcales</taxon>
        <taxon>environmental samples</taxon>
    </lineage>
</organism>
<sequence>MDNLTVPILPLSNLTRGLSRRSCAGMVYSSDLSKLFNLGKIGSLNCVENFTG</sequence>
<dbReference type="EMBL" id="CADCWO010000264">
    <property type="protein sequence ID" value="CAA9590462.1"/>
    <property type="molecule type" value="Genomic_DNA"/>
</dbReference>
<accession>A0A6J4VY98</accession>
<proteinExistence type="predicted"/>
<reference evidence="1" key="1">
    <citation type="submission" date="2020-02" db="EMBL/GenBank/DDBJ databases">
        <authorList>
            <person name="Meier V. D."/>
        </authorList>
    </citation>
    <scope>NUCLEOTIDE SEQUENCE</scope>
    <source>
        <strain evidence="1">AVDCRST_MAG81</strain>
    </source>
</reference>
<name>A0A6J4VY98_9CYAN</name>
<protein>
    <submittedName>
        <fullName evidence="1">Uncharacterized protein</fullName>
    </submittedName>
</protein>
<gene>
    <name evidence="1" type="ORF">AVDCRST_MAG81-5397</name>
</gene>